<evidence type="ECO:0000259" key="2">
    <source>
        <dbReference type="Pfam" id="PF13464"/>
    </source>
</evidence>
<accession>A0A382MAS5</accession>
<dbReference type="PANTHER" id="PTHR34475:SF1">
    <property type="entry name" value="CYTOSKELETON PROTEIN RODZ"/>
    <property type="match status" value="1"/>
</dbReference>
<dbReference type="InterPro" id="IPR010982">
    <property type="entry name" value="Lambda_DNA-bd_dom_sf"/>
</dbReference>
<reference evidence="3" key="1">
    <citation type="submission" date="2018-05" db="EMBL/GenBank/DDBJ databases">
        <authorList>
            <person name="Lanie J.A."/>
            <person name="Ng W.-L."/>
            <person name="Kazmierczak K.M."/>
            <person name="Andrzejewski T.M."/>
            <person name="Davidsen T.M."/>
            <person name="Wayne K.J."/>
            <person name="Tettelin H."/>
            <person name="Glass J.I."/>
            <person name="Rusch D."/>
            <person name="Podicherti R."/>
            <person name="Tsui H.-C.T."/>
            <person name="Winkler M.E."/>
        </authorList>
    </citation>
    <scope>NUCLEOTIDE SEQUENCE</scope>
</reference>
<protein>
    <recommendedName>
        <fullName evidence="2">Cytoskeleton protein RodZ-like C-terminal domain-containing protein</fullName>
    </recommendedName>
</protein>
<dbReference type="Gene3D" id="1.10.260.40">
    <property type="entry name" value="lambda repressor-like DNA-binding domains"/>
    <property type="match status" value="1"/>
</dbReference>
<dbReference type="InterPro" id="IPR050400">
    <property type="entry name" value="Bact_Cytoskel_RodZ"/>
</dbReference>
<dbReference type="AlphaFoldDB" id="A0A382MAS5"/>
<dbReference type="PANTHER" id="PTHR34475">
    <property type="match status" value="1"/>
</dbReference>
<keyword evidence="1" id="KW-1133">Transmembrane helix</keyword>
<sequence>MSFSDLGQYLRHAREERGISLRELEHDTRIRVKYLTAIEEGDIAVLQSDVQLYGFVRRYALQVGLDPDSTISMLHQALRSRNKKGLLTFFRANKQVTRPPRAWPDVALIHSQPFNKNRSGQKSILPLPRFFNPQIFIVVLLVVSLAVFFSWGSPYLKNRITMLNRQSASTPIILGPTITSTFLSYVPLTSTNSPPLVDFSDINLTIMVEQRSFVIVSVDGALEYQGILQMGDRRDYFGNEKIELTTGNGKGIRVFYNQREEGVMGEFGEAVTWIFLPNLKLTSELNVTNEPPSISE</sequence>
<dbReference type="EMBL" id="UINC01092423">
    <property type="protein sequence ID" value="SVC45989.1"/>
    <property type="molecule type" value="Genomic_DNA"/>
</dbReference>
<gene>
    <name evidence="3" type="ORF">METZ01_LOCUS298843</name>
</gene>
<evidence type="ECO:0000313" key="3">
    <source>
        <dbReference type="EMBL" id="SVC45989.1"/>
    </source>
</evidence>
<keyword evidence="1" id="KW-0472">Membrane</keyword>
<dbReference type="GO" id="GO:0003677">
    <property type="term" value="F:DNA binding"/>
    <property type="evidence" value="ECO:0007669"/>
    <property type="project" value="InterPro"/>
</dbReference>
<dbReference type="InterPro" id="IPR001387">
    <property type="entry name" value="Cro/C1-type_HTH"/>
</dbReference>
<dbReference type="InterPro" id="IPR025194">
    <property type="entry name" value="RodZ-like_C"/>
</dbReference>
<dbReference type="SUPFAM" id="SSF47413">
    <property type="entry name" value="lambda repressor-like DNA-binding domains"/>
    <property type="match status" value="1"/>
</dbReference>
<evidence type="ECO:0000256" key="1">
    <source>
        <dbReference type="SAM" id="Phobius"/>
    </source>
</evidence>
<feature type="transmembrane region" description="Helical" evidence="1">
    <location>
        <begin position="135"/>
        <end position="156"/>
    </location>
</feature>
<keyword evidence="1" id="KW-0812">Transmembrane</keyword>
<name>A0A382MAS5_9ZZZZ</name>
<dbReference type="Pfam" id="PF13464">
    <property type="entry name" value="RodZ_C"/>
    <property type="match status" value="1"/>
</dbReference>
<dbReference type="Pfam" id="PF13413">
    <property type="entry name" value="HTH_25"/>
    <property type="match status" value="1"/>
</dbReference>
<dbReference type="CDD" id="cd00093">
    <property type="entry name" value="HTH_XRE"/>
    <property type="match status" value="1"/>
</dbReference>
<proteinExistence type="predicted"/>
<feature type="domain" description="Cytoskeleton protein RodZ-like C-terminal" evidence="2">
    <location>
        <begin position="208"/>
        <end position="260"/>
    </location>
</feature>
<organism evidence="3">
    <name type="scientific">marine metagenome</name>
    <dbReference type="NCBI Taxonomy" id="408172"/>
    <lineage>
        <taxon>unclassified sequences</taxon>
        <taxon>metagenomes</taxon>
        <taxon>ecological metagenomes</taxon>
    </lineage>
</organism>